<dbReference type="RefSeq" id="WP_089401946.1">
    <property type="nucleotide sequence ID" value="NZ_FZOH01000001.1"/>
</dbReference>
<dbReference type="AlphaFoldDB" id="A0A238ZFZ6"/>
<dbReference type="InterPro" id="IPR016136">
    <property type="entry name" value="DNA_helicase_N/primase_C"/>
</dbReference>
<dbReference type="InterPro" id="IPR036185">
    <property type="entry name" value="DNA_heli_DnaB-like_N_sf"/>
</dbReference>
<feature type="domain" description="DNA helicase DnaB-like N-terminal" evidence="3">
    <location>
        <begin position="7"/>
        <end position="104"/>
    </location>
</feature>
<dbReference type="GO" id="GO:0003678">
    <property type="term" value="F:DNA helicase activity"/>
    <property type="evidence" value="ECO:0007669"/>
    <property type="project" value="InterPro"/>
</dbReference>
<keyword evidence="5" id="KW-1185">Reference proteome</keyword>
<keyword evidence="1" id="KW-0235">DNA replication</keyword>
<evidence type="ECO:0000313" key="5">
    <source>
        <dbReference type="Proteomes" id="UP000198386"/>
    </source>
</evidence>
<dbReference type="Gene3D" id="1.10.860.10">
    <property type="entry name" value="DNAb Helicase, Chain A"/>
    <property type="match status" value="1"/>
</dbReference>
<proteinExistence type="predicted"/>
<dbReference type="Proteomes" id="UP000198386">
    <property type="component" value="Unassembled WGS sequence"/>
</dbReference>
<keyword evidence="4" id="KW-0547">Nucleotide-binding</keyword>
<accession>A0A238ZFZ6</accession>
<reference evidence="5" key="1">
    <citation type="submission" date="2017-06" db="EMBL/GenBank/DDBJ databases">
        <authorList>
            <person name="Varghese N."/>
            <person name="Submissions S."/>
        </authorList>
    </citation>
    <scope>NUCLEOTIDE SEQUENCE [LARGE SCALE GENOMIC DNA]</scope>
    <source>
        <strain evidence="5">DSM 45423</strain>
    </source>
</reference>
<dbReference type="EMBL" id="FZOH01000001">
    <property type="protein sequence ID" value="SNR82426.1"/>
    <property type="molecule type" value="Genomic_DNA"/>
</dbReference>
<name>A0A238ZFZ6_9ACTN</name>
<dbReference type="GO" id="GO:0005524">
    <property type="term" value="F:ATP binding"/>
    <property type="evidence" value="ECO:0007669"/>
    <property type="project" value="InterPro"/>
</dbReference>
<keyword evidence="2" id="KW-0238">DNA-binding</keyword>
<evidence type="ECO:0000256" key="2">
    <source>
        <dbReference type="ARBA" id="ARBA00023125"/>
    </source>
</evidence>
<keyword evidence="4" id="KW-0067">ATP-binding</keyword>
<organism evidence="4 5">
    <name type="scientific">Geodermatophilus saharensis</name>
    <dbReference type="NCBI Taxonomy" id="1137994"/>
    <lineage>
        <taxon>Bacteria</taxon>
        <taxon>Bacillati</taxon>
        <taxon>Actinomycetota</taxon>
        <taxon>Actinomycetes</taxon>
        <taxon>Geodermatophilales</taxon>
        <taxon>Geodermatophilaceae</taxon>
        <taxon>Geodermatophilus</taxon>
    </lineage>
</organism>
<dbReference type="SUPFAM" id="SSF48024">
    <property type="entry name" value="N-terminal domain of DnaB helicase"/>
    <property type="match status" value="1"/>
</dbReference>
<dbReference type="OrthoDB" id="2970604at2"/>
<protein>
    <submittedName>
        <fullName evidence="4">DnaB-like helicase N terminal domain-containing protein</fullName>
    </submittedName>
</protein>
<dbReference type="Pfam" id="PF00772">
    <property type="entry name" value="DnaB"/>
    <property type="match status" value="1"/>
</dbReference>
<evidence type="ECO:0000259" key="3">
    <source>
        <dbReference type="Pfam" id="PF00772"/>
    </source>
</evidence>
<keyword evidence="4" id="KW-0378">Hydrolase</keyword>
<keyword evidence="4" id="KW-0347">Helicase</keyword>
<evidence type="ECO:0000313" key="4">
    <source>
        <dbReference type="EMBL" id="SNR82426.1"/>
    </source>
</evidence>
<sequence>MTAPTTDAARALLGAALLSGVPQVLDLLQDGDLADERLRVVAGVIRGMGASGIPVDAVTVLAHARGTGTVTRPAAVQGLAVLLAELIGECPNPASARWYAAAVLEDALRRRTAEAGERLTQAAEVESLESLLKLVDREYRAVRELADRRTAAGEDRLRLRAVGA</sequence>
<dbReference type="GO" id="GO:0003677">
    <property type="term" value="F:DNA binding"/>
    <property type="evidence" value="ECO:0007669"/>
    <property type="project" value="UniProtKB-KW"/>
</dbReference>
<gene>
    <name evidence="4" type="ORF">SAMN04488107_0066</name>
</gene>
<dbReference type="GO" id="GO:0006260">
    <property type="term" value="P:DNA replication"/>
    <property type="evidence" value="ECO:0007669"/>
    <property type="project" value="UniProtKB-KW"/>
</dbReference>
<dbReference type="InterPro" id="IPR007693">
    <property type="entry name" value="DNA_helicase_DnaB-like_N"/>
</dbReference>
<evidence type="ECO:0000256" key="1">
    <source>
        <dbReference type="ARBA" id="ARBA00022705"/>
    </source>
</evidence>